<dbReference type="OrthoDB" id="7059604at2"/>
<feature type="compositionally biased region" description="Polar residues" evidence="1">
    <location>
        <begin position="475"/>
        <end position="492"/>
    </location>
</feature>
<comment type="caution">
    <text evidence="2">The sequence shown here is derived from an EMBL/GenBank/DDBJ whole genome shotgun (WGS) entry which is preliminary data.</text>
</comment>
<dbReference type="EMBL" id="QTJW01000009">
    <property type="protein sequence ID" value="RGD69919.1"/>
    <property type="molecule type" value="Genomic_DNA"/>
</dbReference>
<dbReference type="Pfam" id="PF06074">
    <property type="entry name" value="Portal_Mu"/>
    <property type="match status" value="1"/>
</dbReference>
<accession>A0A3E3DLS9</accession>
<sequence length="492" mass="55511">MANKEIGRIGQRRYGGTIYEEFLHELRGTRGIEVYREMSENDDVVGAILFAIEMLVRQCDWNVEPGGDTAKDKEAAEFVESCMHDMQDTWTDTISEILSFLTYGWSFHEIVYKRRMGNTKNPTTKSKYTDGLIGWKKLPIRAQETLYRWEYDNEDNLLGMTQMPPPDFGTYTIPMSKALLFRTKSRKNNPEGRSILRNAYRSWYFKRRIQEIEGIGIERDLAGLPVMHGPEGLDLWNDDIEDNKQTRIALENMVKSIRRDEMEGVVLPAGYELELLSSGGTRQFDTNAIINRYDTRIAMTVLADFIFLGHSETGSWALSSDKTELFAMAIGAFLDMICETFNSQGIPPLIDINGEHFAGITEYPKMSHGDIADVDVTKVAAFIKDMTGIGILVPDDGLEDYIRQVGHLPERTTDDRTIDQRRKQQAEQNQPPEPETAAGSDENGEGEEIPDNVVEAAKRRLGRSGANGNKVHTAKANTQGKDTGQSRSPTQT</sequence>
<evidence type="ECO:0000256" key="1">
    <source>
        <dbReference type="SAM" id="MobiDB-lite"/>
    </source>
</evidence>
<feature type="compositionally biased region" description="Low complexity" evidence="1">
    <location>
        <begin position="426"/>
        <end position="438"/>
    </location>
</feature>
<evidence type="ECO:0000313" key="3">
    <source>
        <dbReference type="Proteomes" id="UP000261023"/>
    </source>
</evidence>
<evidence type="ECO:0000313" key="2">
    <source>
        <dbReference type="EMBL" id="RGD69919.1"/>
    </source>
</evidence>
<organism evidence="2 3">
    <name type="scientific">Hungatella hathewayi</name>
    <dbReference type="NCBI Taxonomy" id="154046"/>
    <lineage>
        <taxon>Bacteria</taxon>
        <taxon>Bacillati</taxon>
        <taxon>Bacillota</taxon>
        <taxon>Clostridia</taxon>
        <taxon>Lachnospirales</taxon>
        <taxon>Lachnospiraceae</taxon>
        <taxon>Hungatella</taxon>
    </lineage>
</organism>
<name>A0A3E3DLS9_9FIRM</name>
<dbReference type="Proteomes" id="UP000261023">
    <property type="component" value="Unassembled WGS sequence"/>
</dbReference>
<dbReference type="RefSeq" id="WP_117502434.1">
    <property type="nucleotide sequence ID" value="NZ_QTJW01000009.1"/>
</dbReference>
<feature type="region of interest" description="Disordered" evidence="1">
    <location>
        <begin position="406"/>
        <end position="492"/>
    </location>
</feature>
<reference evidence="2 3" key="1">
    <citation type="submission" date="2018-08" db="EMBL/GenBank/DDBJ databases">
        <title>A genome reference for cultivated species of the human gut microbiota.</title>
        <authorList>
            <person name="Zou Y."/>
            <person name="Xue W."/>
            <person name="Luo G."/>
        </authorList>
    </citation>
    <scope>NUCLEOTIDE SEQUENCE [LARGE SCALE GENOMIC DNA]</scope>
    <source>
        <strain evidence="2 3">AF19-13AC</strain>
    </source>
</reference>
<proteinExistence type="predicted"/>
<feature type="compositionally biased region" description="Basic and acidic residues" evidence="1">
    <location>
        <begin position="408"/>
        <end position="425"/>
    </location>
</feature>
<evidence type="ECO:0008006" key="4">
    <source>
        <dbReference type="Google" id="ProtNLM"/>
    </source>
</evidence>
<gene>
    <name evidence="2" type="ORF">DWX31_15125</name>
</gene>
<dbReference type="InterPro" id="IPR009279">
    <property type="entry name" value="Portal_Mu"/>
</dbReference>
<protein>
    <recommendedName>
        <fullName evidence="4">Mu-like prophage protein gp29</fullName>
    </recommendedName>
</protein>
<dbReference type="AlphaFoldDB" id="A0A3E3DLS9"/>